<dbReference type="Proteomes" id="UP001186944">
    <property type="component" value="Unassembled WGS sequence"/>
</dbReference>
<sequence>MAARSELPVPAPMNMKGDLKGNWTFFKSQWENYEIATELSEKDEKIRVATLLTIMGKDCYHIFENLSLQDDDRKKIKPVLDALEAHFSPKTNVIYERYIFNTAEQLPNENFDTYLCRLRELSKSCQFGAIVDEMLRDKIVIGTKDSAVRARMLREPELTLDKAVNMCRTSERTTSQLQKLQSGHQTTPLP</sequence>
<feature type="region of interest" description="Disordered" evidence="1">
    <location>
        <begin position="171"/>
        <end position="190"/>
    </location>
</feature>
<protein>
    <submittedName>
        <fullName evidence="2">Uncharacterized protein</fullName>
    </submittedName>
</protein>
<reference evidence="2" key="1">
    <citation type="submission" date="2019-08" db="EMBL/GenBank/DDBJ databases">
        <title>The improved chromosome-level genome for the pearl oyster Pinctada fucata martensii using PacBio sequencing and Hi-C.</title>
        <authorList>
            <person name="Zheng Z."/>
        </authorList>
    </citation>
    <scope>NUCLEOTIDE SEQUENCE</scope>
    <source>
        <strain evidence="2">ZZ-2019</strain>
        <tissue evidence="2">Adductor muscle</tissue>
    </source>
</reference>
<evidence type="ECO:0000313" key="3">
    <source>
        <dbReference type="Proteomes" id="UP001186944"/>
    </source>
</evidence>
<evidence type="ECO:0000256" key="1">
    <source>
        <dbReference type="SAM" id="MobiDB-lite"/>
    </source>
</evidence>
<gene>
    <name evidence="2" type="ORF">FSP39_021345</name>
</gene>
<dbReference type="PANTHER" id="PTHR33198:SF19">
    <property type="entry name" value="CCHC-TYPE DOMAIN-CONTAINING PROTEIN"/>
    <property type="match status" value="1"/>
</dbReference>
<accession>A0AA88XU04</accession>
<evidence type="ECO:0000313" key="2">
    <source>
        <dbReference type="EMBL" id="KAK3091628.1"/>
    </source>
</evidence>
<feature type="compositionally biased region" description="Polar residues" evidence="1">
    <location>
        <begin position="172"/>
        <end position="190"/>
    </location>
</feature>
<comment type="caution">
    <text evidence="2">The sequence shown here is derived from an EMBL/GenBank/DDBJ whole genome shotgun (WGS) entry which is preliminary data.</text>
</comment>
<keyword evidence="3" id="KW-1185">Reference proteome</keyword>
<name>A0AA88XU04_PINIB</name>
<dbReference type="EMBL" id="VSWD01000010">
    <property type="protein sequence ID" value="KAK3091628.1"/>
    <property type="molecule type" value="Genomic_DNA"/>
</dbReference>
<proteinExistence type="predicted"/>
<dbReference type="PANTHER" id="PTHR33198">
    <property type="entry name" value="ANK_REP_REGION DOMAIN-CONTAINING PROTEIN-RELATED"/>
    <property type="match status" value="1"/>
</dbReference>
<organism evidence="2 3">
    <name type="scientific">Pinctada imbricata</name>
    <name type="common">Atlantic pearl-oyster</name>
    <name type="synonym">Pinctada martensii</name>
    <dbReference type="NCBI Taxonomy" id="66713"/>
    <lineage>
        <taxon>Eukaryota</taxon>
        <taxon>Metazoa</taxon>
        <taxon>Spiralia</taxon>
        <taxon>Lophotrochozoa</taxon>
        <taxon>Mollusca</taxon>
        <taxon>Bivalvia</taxon>
        <taxon>Autobranchia</taxon>
        <taxon>Pteriomorphia</taxon>
        <taxon>Pterioida</taxon>
        <taxon>Pterioidea</taxon>
        <taxon>Pteriidae</taxon>
        <taxon>Pinctada</taxon>
    </lineage>
</organism>
<dbReference type="AlphaFoldDB" id="A0AA88XU04"/>